<evidence type="ECO:0000313" key="5">
    <source>
        <dbReference type="EMBL" id="MBR0597924.1"/>
    </source>
</evidence>
<dbReference type="Proteomes" id="UP000675664">
    <property type="component" value="Unassembled WGS sequence"/>
</dbReference>
<dbReference type="Gene3D" id="3.40.50.300">
    <property type="entry name" value="P-loop containing nucleotide triphosphate hydrolases"/>
    <property type="match status" value="1"/>
</dbReference>
<dbReference type="SUPFAM" id="SSF52540">
    <property type="entry name" value="P-loop containing nucleoside triphosphate hydrolases"/>
    <property type="match status" value="1"/>
</dbReference>
<keyword evidence="1" id="KW-0813">Transport</keyword>
<keyword evidence="3 5" id="KW-0067">ATP-binding</keyword>
<sequence>MDIFAADLTKEYEDRMVLNIRELHIKRGALCGIIGPNGAGKSTLLNLIAGLLKPSRGNLFYQQPGNAEPPYQKMTMVFQKPYLLRTTVEKNIAYPLKLRGWNQEDIKKRVAVLADELGLTEFLKKKSWTLSGGEIQKVALARALSFSPGLLLLDEPTANVDPGTTAEIEKMLKKINEEEGTTVIIVTHNLVQARRLCKEVIFMNQGEIIEFTTGEKMLKSPEHPLTQKFIAGELLL</sequence>
<keyword evidence="2" id="KW-0547">Nucleotide-binding</keyword>
<dbReference type="RefSeq" id="WP_227018049.1">
    <property type="nucleotide sequence ID" value="NZ_JAGSND010000004.1"/>
</dbReference>
<dbReference type="InterPro" id="IPR003439">
    <property type="entry name" value="ABC_transporter-like_ATP-bd"/>
</dbReference>
<dbReference type="InterPro" id="IPR017871">
    <property type="entry name" value="ABC_transporter-like_CS"/>
</dbReference>
<dbReference type="Pfam" id="PF00005">
    <property type="entry name" value="ABC_tran"/>
    <property type="match status" value="1"/>
</dbReference>
<dbReference type="InterPro" id="IPR027417">
    <property type="entry name" value="P-loop_NTPase"/>
</dbReference>
<dbReference type="AlphaFoldDB" id="A0A8J8B164"/>
<name>A0A8J8B164_9FIRM</name>
<dbReference type="EMBL" id="JAGSND010000004">
    <property type="protein sequence ID" value="MBR0597924.1"/>
    <property type="molecule type" value="Genomic_DNA"/>
</dbReference>
<dbReference type="PANTHER" id="PTHR42781:SF9">
    <property type="entry name" value="AMINO ACID ABC TRANSPORTER, ATP-BINDING PROTEIN-RELATED"/>
    <property type="match status" value="1"/>
</dbReference>
<evidence type="ECO:0000313" key="6">
    <source>
        <dbReference type="Proteomes" id="UP000675664"/>
    </source>
</evidence>
<protein>
    <submittedName>
        <fullName evidence="5">ABC transporter ATP-binding protein</fullName>
    </submittedName>
</protein>
<feature type="domain" description="ABC transporter" evidence="4">
    <location>
        <begin position="3"/>
        <end position="230"/>
    </location>
</feature>
<comment type="caution">
    <text evidence="5">The sequence shown here is derived from an EMBL/GenBank/DDBJ whole genome shotgun (WGS) entry which is preliminary data.</text>
</comment>
<evidence type="ECO:0000256" key="3">
    <source>
        <dbReference type="ARBA" id="ARBA00022840"/>
    </source>
</evidence>
<dbReference type="SMART" id="SM00382">
    <property type="entry name" value="AAA"/>
    <property type="match status" value="1"/>
</dbReference>
<keyword evidence="6" id="KW-1185">Reference proteome</keyword>
<organism evidence="5 6">
    <name type="scientific">Sinanaerobacter chloroacetimidivorans</name>
    <dbReference type="NCBI Taxonomy" id="2818044"/>
    <lineage>
        <taxon>Bacteria</taxon>
        <taxon>Bacillati</taxon>
        <taxon>Bacillota</taxon>
        <taxon>Clostridia</taxon>
        <taxon>Peptostreptococcales</taxon>
        <taxon>Anaerovoracaceae</taxon>
        <taxon>Sinanaerobacter</taxon>
    </lineage>
</organism>
<evidence type="ECO:0000259" key="4">
    <source>
        <dbReference type="PROSITE" id="PS50893"/>
    </source>
</evidence>
<dbReference type="GO" id="GO:0016887">
    <property type="term" value="F:ATP hydrolysis activity"/>
    <property type="evidence" value="ECO:0007669"/>
    <property type="project" value="InterPro"/>
</dbReference>
<dbReference type="PANTHER" id="PTHR42781">
    <property type="entry name" value="SPERMIDINE/PUTRESCINE IMPORT ATP-BINDING PROTEIN POTA"/>
    <property type="match status" value="1"/>
</dbReference>
<reference evidence="5" key="1">
    <citation type="submission" date="2021-04" db="EMBL/GenBank/DDBJ databases">
        <title>Sinoanaerobacter chloroacetimidivorans sp. nov., an obligate anaerobic bacterium isolated from anaerobic sludge.</title>
        <authorList>
            <person name="Bao Y."/>
        </authorList>
    </citation>
    <scope>NUCLEOTIDE SEQUENCE</scope>
    <source>
        <strain evidence="5">BAD-6</strain>
    </source>
</reference>
<accession>A0A8J8B164</accession>
<dbReference type="GO" id="GO:0005524">
    <property type="term" value="F:ATP binding"/>
    <property type="evidence" value="ECO:0007669"/>
    <property type="project" value="UniProtKB-KW"/>
</dbReference>
<reference evidence="5" key="2">
    <citation type="submission" date="2021-04" db="EMBL/GenBank/DDBJ databases">
        <authorList>
            <person name="Liu J."/>
        </authorList>
    </citation>
    <scope>NUCLEOTIDE SEQUENCE</scope>
    <source>
        <strain evidence="5">BAD-6</strain>
    </source>
</reference>
<dbReference type="InterPro" id="IPR050093">
    <property type="entry name" value="ABC_SmlMolc_Importer"/>
</dbReference>
<proteinExistence type="predicted"/>
<evidence type="ECO:0000256" key="1">
    <source>
        <dbReference type="ARBA" id="ARBA00022448"/>
    </source>
</evidence>
<dbReference type="PROSITE" id="PS50893">
    <property type="entry name" value="ABC_TRANSPORTER_2"/>
    <property type="match status" value="1"/>
</dbReference>
<gene>
    <name evidence="5" type="ORF">KCX82_08575</name>
</gene>
<dbReference type="InterPro" id="IPR003593">
    <property type="entry name" value="AAA+_ATPase"/>
</dbReference>
<dbReference type="PROSITE" id="PS00211">
    <property type="entry name" value="ABC_TRANSPORTER_1"/>
    <property type="match status" value="1"/>
</dbReference>
<evidence type="ECO:0000256" key="2">
    <source>
        <dbReference type="ARBA" id="ARBA00022741"/>
    </source>
</evidence>